<gene>
    <name evidence="2" type="ORF">HELGO_WM3746</name>
</gene>
<dbReference type="InterPro" id="IPR032179">
    <property type="entry name" value="Cry22Aa_Ig-like"/>
</dbReference>
<organism evidence="2">
    <name type="scientific">uncultured Sulfurovum sp</name>
    <dbReference type="NCBI Taxonomy" id="269237"/>
    <lineage>
        <taxon>Bacteria</taxon>
        <taxon>Pseudomonadati</taxon>
        <taxon>Campylobacterota</taxon>
        <taxon>Epsilonproteobacteria</taxon>
        <taxon>Campylobacterales</taxon>
        <taxon>Sulfurovaceae</taxon>
        <taxon>Sulfurovum</taxon>
        <taxon>environmental samples</taxon>
    </lineage>
</organism>
<dbReference type="AlphaFoldDB" id="A0A6S6SWM3"/>
<evidence type="ECO:0000259" key="1">
    <source>
        <dbReference type="Pfam" id="PF16403"/>
    </source>
</evidence>
<name>A0A6S6SWM3_9BACT</name>
<evidence type="ECO:0000313" key="2">
    <source>
        <dbReference type="EMBL" id="CAA6815030.1"/>
    </source>
</evidence>
<protein>
    <submittedName>
        <fullName evidence="2">Cell wall associated biofilm protein</fullName>
    </submittedName>
</protein>
<dbReference type="PANTHER" id="PTHR24273">
    <property type="entry name" value="FI04643P-RELATED"/>
    <property type="match status" value="1"/>
</dbReference>
<dbReference type="PANTHER" id="PTHR24273:SF32">
    <property type="entry name" value="HYALIN"/>
    <property type="match status" value="1"/>
</dbReference>
<dbReference type="EMBL" id="CACVAS010000066">
    <property type="protein sequence ID" value="CAA6815030.1"/>
    <property type="molecule type" value="Genomic_DNA"/>
</dbReference>
<dbReference type="Pfam" id="PF16403">
    <property type="entry name" value="Bact_surface_Ig-like"/>
    <property type="match status" value="1"/>
</dbReference>
<dbReference type="Gene3D" id="2.60.40.10">
    <property type="entry name" value="Immunoglobulins"/>
    <property type="match status" value="3"/>
</dbReference>
<feature type="domain" description="Pesticidal crystal protein Cry22Aa Ig-like" evidence="1">
    <location>
        <begin position="38"/>
        <end position="105"/>
    </location>
</feature>
<dbReference type="InterPro" id="IPR013783">
    <property type="entry name" value="Ig-like_fold"/>
</dbReference>
<proteinExistence type="predicted"/>
<reference evidence="2" key="1">
    <citation type="submission" date="2020-01" db="EMBL/GenBank/DDBJ databases">
        <authorList>
            <person name="Meier V. D."/>
            <person name="Meier V D."/>
        </authorList>
    </citation>
    <scope>NUCLEOTIDE SEQUENCE</scope>
    <source>
        <strain evidence="2">HLG_WM_MAG_01</strain>
    </source>
</reference>
<accession>A0A6S6SWM3</accession>
<sequence>MNSVGQYTVTYNATDDSNNHAVQVTRTVIVQDSTKPIITLLGANPQILELGSSYTELNALTNDGSPITINSSNVNMNSVGQYTVTYNATDDSNNHAVQVTRTVIVQDSTNIPILKDIDYSSIGMKENELFSYQLELIQGQNVSYQVYSNPPSNISVNNSGLVSWIATGVNTYTVTARAFNISGESIDTWTIVIDPANNIPVLSVDENIFVLRNSNKIIKISKSDADTHDYVNINIIESPTYGTLVHHSEDSEYTELKYIPNDNYLGKDQFVVMGDDGYGGLVELKIILTVVETLEKDNYEWLIPTVYLPMLLSN</sequence>